<dbReference type="PANTHER" id="PTHR23077">
    <property type="entry name" value="AAA-FAMILY ATPASE"/>
    <property type="match status" value="1"/>
</dbReference>
<evidence type="ECO:0000313" key="6">
    <source>
        <dbReference type="Proteomes" id="UP000054408"/>
    </source>
</evidence>
<dbReference type="GO" id="GO:0005737">
    <property type="term" value="C:cytoplasm"/>
    <property type="evidence" value="ECO:0007669"/>
    <property type="project" value="TreeGrafter"/>
</dbReference>
<evidence type="ECO:0000256" key="3">
    <source>
        <dbReference type="SAM" id="MobiDB-lite"/>
    </source>
</evidence>
<dbReference type="SMART" id="SM00382">
    <property type="entry name" value="AAA"/>
    <property type="match status" value="2"/>
</dbReference>
<feature type="compositionally biased region" description="Basic residues" evidence="3">
    <location>
        <begin position="1"/>
        <end position="10"/>
    </location>
</feature>
<dbReference type="Pfam" id="PF00004">
    <property type="entry name" value="AAA"/>
    <property type="match status" value="2"/>
</dbReference>
<evidence type="ECO:0000256" key="1">
    <source>
        <dbReference type="ARBA" id="ARBA00022741"/>
    </source>
</evidence>
<dbReference type="InterPro" id="IPR003593">
    <property type="entry name" value="AAA+_ATPase"/>
</dbReference>
<organism evidence="5 6">
    <name type="scientific">Thecamonas trahens ATCC 50062</name>
    <dbReference type="NCBI Taxonomy" id="461836"/>
    <lineage>
        <taxon>Eukaryota</taxon>
        <taxon>Apusozoa</taxon>
        <taxon>Apusomonadida</taxon>
        <taxon>Apusomonadidae</taxon>
        <taxon>Thecamonas</taxon>
    </lineage>
</organism>
<dbReference type="GO" id="GO:0016887">
    <property type="term" value="F:ATP hydrolysis activity"/>
    <property type="evidence" value="ECO:0007669"/>
    <property type="project" value="InterPro"/>
</dbReference>
<dbReference type="AlphaFoldDB" id="A0A0L0D933"/>
<dbReference type="FunFam" id="3.40.50.300:FF:000061">
    <property type="entry name" value="ATPase family, AAA domain-containing 2"/>
    <property type="match status" value="1"/>
</dbReference>
<dbReference type="CDD" id="cd19511">
    <property type="entry name" value="RecA-like_CDC48_r2-like"/>
    <property type="match status" value="1"/>
</dbReference>
<dbReference type="STRING" id="461836.A0A0L0D933"/>
<dbReference type="GO" id="GO:0005524">
    <property type="term" value="F:ATP binding"/>
    <property type="evidence" value="ECO:0007669"/>
    <property type="project" value="UniProtKB-KW"/>
</dbReference>
<feature type="region of interest" description="Disordered" evidence="3">
    <location>
        <begin position="1"/>
        <end position="22"/>
    </location>
</feature>
<dbReference type="FunFam" id="3.40.50.300:FF:000661">
    <property type="entry name" value="calmodulin-interacting protein 111 isoform X1"/>
    <property type="match status" value="1"/>
</dbReference>
<name>A0A0L0D933_THETB</name>
<keyword evidence="2" id="KW-0067">ATP-binding</keyword>
<protein>
    <submittedName>
        <fullName evidence="5">ATPase family 2 protein</fullName>
    </submittedName>
</protein>
<dbReference type="InterPro" id="IPR027417">
    <property type="entry name" value="P-loop_NTPase"/>
</dbReference>
<feature type="domain" description="AAA+ ATPase" evidence="4">
    <location>
        <begin position="621"/>
        <end position="759"/>
    </location>
</feature>
<dbReference type="PANTHER" id="PTHR23077:SF27">
    <property type="entry name" value="ATPASE FAMILY GENE 2 PROTEIN HOMOLOG A"/>
    <property type="match status" value="1"/>
</dbReference>
<feature type="domain" description="AAA+ ATPase" evidence="4">
    <location>
        <begin position="358"/>
        <end position="497"/>
    </location>
</feature>
<dbReference type="Pfam" id="PF17862">
    <property type="entry name" value="AAA_lid_3"/>
    <property type="match status" value="1"/>
</dbReference>
<dbReference type="OMA" id="DMEFEIY"/>
<dbReference type="PROSITE" id="PS00674">
    <property type="entry name" value="AAA"/>
    <property type="match status" value="1"/>
</dbReference>
<accession>A0A0L0D933</accession>
<dbReference type="OrthoDB" id="27435at2759"/>
<evidence type="ECO:0000313" key="5">
    <source>
        <dbReference type="EMBL" id="KNC48745.1"/>
    </source>
</evidence>
<keyword evidence="6" id="KW-1185">Reference proteome</keyword>
<dbReference type="InterPro" id="IPR003959">
    <property type="entry name" value="ATPase_AAA_core"/>
</dbReference>
<dbReference type="Proteomes" id="UP000054408">
    <property type="component" value="Unassembled WGS sequence"/>
</dbReference>
<dbReference type="RefSeq" id="XP_013762796.1">
    <property type="nucleotide sequence ID" value="XM_013907342.1"/>
</dbReference>
<dbReference type="InterPro" id="IPR003960">
    <property type="entry name" value="ATPase_AAA_CS"/>
</dbReference>
<evidence type="ECO:0000256" key="2">
    <source>
        <dbReference type="ARBA" id="ARBA00022840"/>
    </source>
</evidence>
<dbReference type="InterPro" id="IPR041569">
    <property type="entry name" value="AAA_lid_3"/>
</dbReference>
<evidence type="ECO:0000259" key="4">
    <source>
        <dbReference type="SMART" id="SM00382"/>
    </source>
</evidence>
<gene>
    <name evidence="5" type="ORF">AMSG_00522</name>
</gene>
<dbReference type="Gene3D" id="3.40.50.300">
    <property type="entry name" value="P-loop containing nucleotide triphosphate hydrolases"/>
    <property type="match status" value="2"/>
</dbReference>
<dbReference type="Gene3D" id="1.10.8.60">
    <property type="match status" value="2"/>
</dbReference>
<dbReference type="GeneID" id="25560325"/>
<dbReference type="eggNOG" id="KOG0730">
    <property type="taxonomic scope" value="Eukaryota"/>
</dbReference>
<dbReference type="EMBL" id="GL349434">
    <property type="protein sequence ID" value="KNC48745.1"/>
    <property type="molecule type" value="Genomic_DNA"/>
</dbReference>
<keyword evidence="1" id="KW-0547">Nucleotide-binding</keyword>
<proteinExistence type="predicted"/>
<dbReference type="InterPro" id="IPR050168">
    <property type="entry name" value="AAA_ATPase_domain"/>
</dbReference>
<reference evidence="5 6" key="1">
    <citation type="submission" date="2010-05" db="EMBL/GenBank/DDBJ databases">
        <title>The Genome Sequence of Thecamonas trahens ATCC 50062.</title>
        <authorList>
            <consortium name="The Broad Institute Genome Sequencing Platform"/>
            <person name="Russ C."/>
            <person name="Cuomo C."/>
            <person name="Shea T."/>
            <person name="Young S.K."/>
            <person name="Zeng Q."/>
            <person name="Koehrsen M."/>
            <person name="Haas B."/>
            <person name="Borodovsky M."/>
            <person name="Guigo R."/>
            <person name="Alvarado L."/>
            <person name="Berlin A."/>
            <person name="Bochicchio J."/>
            <person name="Borenstein D."/>
            <person name="Chapman S."/>
            <person name="Chen Z."/>
            <person name="Freedman E."/>
            <person name="Gellesch M."/>
            <person name="Goldberg J."/>
            <person name="Griggs A."/>
            <person name="Gujja S."/>
            <person name="Heilman E."/>
            <person name="Heiman D."/>
            <person name="Hepburn T."/>
            <person name="Howarth C."/>
            <person name="Jen D."/>
            <person name="Larson L."/>
            <person name="Mehta T."/>
            <person name="Park D."/>
            <person name="Pearson M."/>
            <person name="Roberts A."/>
            <person name="Saif S."/>
            <person name="Shenoy N."/>
            <person name="Sisk P."/>
            <person name="Stolte C."/>
            <person name="Sykes S."/>
            <person name="Thomson T."/>
            <person name="Walk T."/>
            <person name="White J."/>
            <person name="Yandava C."/>
            <person name="Burger G."/>
            <person name="Gray M.W."/>
            <person name="Holland P.W.H."/>
            <person name="King N."/>
            <person name="Lang F.B.F."/>
            <person name="Roger A.J."/>
            <person name="Ruiz-Trillo I."/>
            <person name="Lander E."/>
            <person name="Nusbaum C."/>
        </authorList>
    </citation>
    <scope>NUCLEOTIDE SEQUENCE [LARGE SCALE GENOMIC DNA]</scope>
    <source>
        <strain evidence="5 6">ATCC 50062</strain>
    </source>
</reference>
<dbReference type="SUPFAM" id="SSF52540">
    <property type="entry name" value="P-loop containing nucleoside triphosphate hydrolases"/>
    <property type="match status" value="2"/>
</dbReference>
<sequence length="871" mass="90975">MGRRKPRTPQRTRGGREGTGHTVMTVTSPVNYGTPVAQGRSRGPLDDTPLALYALFGEAIDESLGKAPLSEPSDHASDQASFDAELTLSVLRMPDAIEPKLAHRSVAWMNKAAMRARGWVGGIRVMLVRAPSVAAAINGPDGADGADGTDGADGADSASEALVHLWPSKHVPAGCVCMDSSSRRSGGLSYGTQVALCPALIAVAEATRMEVELRSSAALWDKVPPATLASLVLGEAIDRILRPGSWFKTYVGGKSLSVEVIALFGDDAETSGSWHQVSSRTAIVSMDLATATGVVRRVDFDSSQGSSGASSDGWVPKEVPAEVLASALRVGGLDDELEVVRKLLQRAVAGSTNATIRPAKGVLLYGPPGTGKTAMVRSLAREEGVTLFVVDGAEVLSKYYGETEAKLAAVFSAASAACRPAVIFVDEIDALAPSRESGTLTQLEKRITSTLVGLLDELHASDSAVLFVAATNRVAALDPSMRRPGRLDRELEIGVPSPSGREAILSAHLGALDAGVSAVTPADIKWLASKTHGFVGADLAALLREAGVYAMLHGSAQLRMDDFTAVLGKVKPSALREHVLDVPNVRWDDIGGQAEAKQALQEAVEWPLRHPEAFVRLGIRPPKGVLLYGPPGCSKTMMAKALATESELNFVAVKGPELFNMWVGESEKAVQALFRKARAAAPCIVFFDEIDALATSRSAAGGGSSVQERVLAQLLHEMDGIEALHSVVVVAATNRPDKIDAALLRPGRMDRVLHVGLPDAPARAAIITNALAKLDASLVAADVANHLATTLVPALDGYTGAEVAHLVKEASLAALAEVLDAAQASGLAPSAAKPIPITAAHLDAGLAALGPPRTPPDLLQFYADYAASISA</sequence>